<evidence type="ECO:0000313" key="3">
    <source>
        <dbReference type="Proteomes" id="UP001265315"/>
    </source>
</evidence>
<name>A0AAW8LPV5_AGRTU</name>
<proteinExistence type="predicted"/>
<protein>
    <submittedName>
        <fullName evidence="2">Membrane protein</fullName>
    </submittedName>
</protein>
<dbReference type="RefSeq" id="WP_209689054.1">
    <property type="nucleotide sequence ID" value="NZ_JAGIPM010000001.1"/>
</dbReference>
<evidence type="ECO:0000313" key="2">
    <source>
        <dbReference type="EMBL" id="MDR6701620.1"/>
    </source>
</evidence>
<keyword evidence="1" id="KW-1133">Transmembrane helix</keyword>
<organism evidence="2 3">
    <name type="scientific">Agrobacterium tumefaciens</name>
    <dbReference type="NCBI Taxonomy" id="358"/>
    <lineage>
        <taxon>Bacteria</taxon>
        <taxon>Pseudomonadati</taxon>
        <taxon>Pseudomonadota</taxon>
        <taxon>Alphaproteobacteria</taxon>
        <taxon>Hyphomicrobiales</taxon>
        <taxon>Rhizobiaceae</taxon>
        <taxon>Rhizobium/Agrobacterium group</taxon>
        <taxon>Agrobacterium</taxon>
        <taxon>Agrobacterium tumefaciens complex</taxon>
    </lineage>
</organism>
<keyword evidence="1" id="KW-0812">Transmembrane</keyword>
<accession>A0AAW8LPV5</accession>
<dbReference type="AlphaFoldDB" id="A0AAW8LPV5"/>
<dbReference type="EMBL" id="JAVDSW010000001">
    <property type="protein sequence ID" value="MDR6701620.1"/>
    <property type="molecule type" value="Genomic_DNA"/>
</dbReference>
<gene>
    <name evidence="2" type="ORF">J2W61_001448</name>
</gene>
<reference evidence="2" key="1">
    <citation type="submission" date="2023-07" db="EMBL/GenBank/DDBJ databases">
        <title>Sorghum-associated microbial communities from plants grown in Nebraska, USA.</title>
        <authorList>
            <person name="Schachtman D."/>
        </authorList>
    </citation>
    <scope>NUCLEOTIDE SEQUENCE</scope>
    <source>
        <strain evidence="2">1457</strain>
    </source>
</reference>
<keyword evidence="1" id="KW-0472">Membrane</keyword>
<evidence type="ECO:0000256" key="1">
    <source>
        <dbReference type="SAM" id="Phobius"/>
    </source>
</evidence>
<sequence length="57" mass="6198">MLIAYILVAILIAFVVTWMMASDHSLNNSDLAMILLSALVWPVGLAMIFGYLLGEGN</sequence>
<dbReference type="Proteomes" id="UP001265315">
    <property type="component" value="Unassembled WGS sequence"/>
</dbReference>
<comment type="caution">
    <text evidence="2">The sequence shown here is derived from an EMBL/GenBank/DDBJ whole genome shotgun (WGS) entry which is preliminary data.</text>
</comment>
<feature type="transmembrane region" description="Helical" evidence="1">
    <location>
        <begin position="31"/>
        <end position="53"/>
    </location>
</feature>